<sequence>MYGVIDGILDAGKIKARLYDELNGHEFHSDAVIDKTAFSEKDWGDITQAPDAGFIFLINDDKCILRRENMNDETKAIEPKYITLSSGATVCLDNILVVGEVKKIEGLCTESYIFHIHYRGQSLPVVMPYDGNNYLARKDHAELCRKLTGVK</sequence>
<protein>
    <submittedName>
        <fullName evidence="1">Uncharacterized protein</fullName>
    </submittedName>
</protein>
<accession>A0A7R8R6B3</accession>
<reference evidence="1 2" key="1">
    <citation type="submission" date="2020-09" db="EMBL/GenBank/DDBJ databases">
        <authorList>
            <person name="Jameson E."/>
        </authorList>
    </citation>
    <scope>NUCLEOTIDE SEQUENCE [LARGE SCALE GENOMIC DNA]</scope>
</reference>
<organism evidence="1 2">
    <name type="scientific">Klebsiella phage vB_KvM-Eowyn</name>
    <dbReference type="NCBI Taxonomy" id="2762819"/>
    <lineage>
        <taxon>Viruses</taxon>
        <taxon>Duplodnaviria</taxon>
        <taxon>Heunggongvirae</taxon>
        <taxon>Uroviricota</taxon>
        <taxon>Caudoviricetes</taxon>
        <taxon>Chimalliviridae</taxon>
        <taxon>Eowynvirus</taxon>
        <taxon>Eowynvirus eowyn</taxon>
    </lineage>
</organism>
<evidence type="ECO:0000313" key="2">
    <source>
        <dbReference type="Proteomes" id="UP000596247"/>
    </source>
</evidence>
<dbReference type="Proteomes" id="UP000596247">
    <property type="component" value="Chromosome"/>
</dbReference>
<dbReference type="EMBL" id="LR881104">
    <property type="protein sequence ID" value="CAD5235999.1"/>
    <property type="molecule type" value="Genomic_DNA"/>
</dbReference>
<name>A0A7R8R6B3_9CAUD</name>
<proteinExistence type="predicted"/>
<evidence type="ECO:0000313" key="1">
    <source>
        <dbReference type="EMBL" id="CAD5235999.1"/>
    </source>
</evidence>
<keyword evidence="2" id="KW-1185">Reference proteome</keyword>
<gene>
    <name evidence="1" type="ORF">LLCLJKAH_00010</name>
</gene>